<evidence type="ECO:0008006" key="4">
    <source>
        <dbReference type="Google" id="ProtNLM"/>
    </source>
</evidence>
<reference evidence="2 3" key="1">
    <citation type="submission" date="2014-03" db="EMBL/GenBank/DDBJ databases">
        <title>Draft genome of the hookworm Oesophagostomum dentatum.</title>
        <authorList>
            <person name="Mitreva M."/>
        </authorList>
    </citation>
    <scope>NUCLEOTIDE SEQUENCE [LARGE SCALE GENOMIC DNA]</scope>
    <source>
        <strain evidence="2 3">OD-Hann</strain>
    </source>
</reference>
<proteinExistence type="predicted"/>
<dbReference type="Proteomes" id="UP000053660">
    <property type="component" value="Unassembled WGS sequence"/>
</dbReference>
<dbReference type="AlphaFoldDB" id="A0A0B1SYP3"/>
<evidence type="ECO:0000313" key="3">
    <source>
        <dbReference type="Proteomes" id="UP000053660"/>
    </source>
</evidence>
<name>A0A0B1SYP3_OESDE</name>
<keyword evidence="1" id="KW-0732">Signal</keyword>
<accession>A0A0B1SYP3</accession>
<feature type="signal peptide" evidence="1">
    <location>
        <begin position="1"/>
        <end position="21"/>
    </location>
</feature>
<organism evidence="2 3">
    <name type="scientific">Oesophagostomum dentatum</name>
    <name type="common">Nodular worm</name>
    <dbReference type="NCBI Taxonomy" id="61180"/>
    <lineage>
        <taxon>Eukaryota</taxon>
        <taxon>Metazoa</taxon>
        <taxon>Ecdysozoa</taxon>
        <taxon>Nematoda</taxon>
        <taxon>Chromadorea</taxon>
        <taxon>Rhabditida</taxon>
        <taxon>Rhabditina</taxon>
        <taxon>Rhabditomorpha</taxon>
        <taxon>Strongyloidea</taxon>
        <taxon>Strongylidae</taxon>
        <taxon>Oesophagostomum</taxon>
    </lineage>
</organism>
<feature type="chain" id="PRO_5002065181" description="Saposin B-type domain-containing protein" evidence="1">
    <location>
        <begin position="22"/>
        <end position="117"/>
    </location>
</feature>
<keyword evidence="3" id="KW-1185">Reference proteome</keyword>
<evidence type="ECO:0000313" key="2">
    <source>
        <dbReference type="EMBL" id="KHJ89026.1"/>
    </source>
</evidence>
<evidence type="ECO:0000256" key="1">
    <source>
        <dbReference type="SAM" id="SignalP"/>
    </source>
</evidence>
<sequence length="117" mass="13654">MNFSSVAALFLALSLAVLVTSELDNEWHTEPGRTRPSCYELCRRFMITYRWSLEANMPLQLFLKTCNVPYEARKRCASDLCQKIETFAHLTDDMWGAAKRHKVRERLCREYSANSKD</sequence>
<gene>
    <name evidence="2" type="ORF">OESDEN_11161</name>
</gene>
<dbReference type="EMBL" id="KN554840">
    <property type="protein sequence ID" value="KHJ89026.1"/>
    <property type="molecule type" value="Genomic_DNA"/>
</dbReference>
<protein>
    <recommendedName>
        <fullName evidence="4">Saposin B-type domain-containing protein</fullName>
    </recommendedName>
</protein>